<dbReference type="InterPro" id="IPR047676">
    <property type="entry name" value="FxLYD_dom"/>
</dbReference>
<dbReference type="NCBIfam" id="NF038353">
    <property type="entry name" value="FxLYD_dom"/>
    <property type="match status" value="1"/>
</dbReference>
<gene>
    <name evidence="1" type="ORF">U27_01623</name>
</gene>
<protein>
    <submittedName>
        <fullName evidence="1">Uncharacterized protein</fullName>
    </submittedName>
</protein>
<accession>A0A0S6W9C8</accession>
<dbReference type="STRING" id="1499967.U27_01623"/>
<organism evidence="1">
    <name type="scientific">Vecturithrix granuli</name>
    <dbReference type="NCBI Taxonomy" id="1499967"/>
    <lineage>
        <taxon>Bacteria</taxon>
        <taxon>Candidatus Moduliflexota</taxon>
        <taxon>Candidatus Vecturitrichia</taxon>
        <taxon>Candidatus Vecturitrichales</taxon>
        <taxon>Candidatus Vecturitrichaceae</taxon>
        <taxon>Candidatus Vecturithrix</taxon>
    </lineage>
</organism>
<evidence type="ECO:0000313" key="1">
    <source>
        <dbReference type="EMBL" id="GAK54793.1"/>
    </source>
</evidence>
<proteinExistence type="predicted"/>
<keyword evidence="2" id="KW-1185">Reference proteome</keyword>
<dbReference type="AlphaFoldDB" id="A0A0S6W9C8"/>
<dbReference type="EMBL" id="DF820463">
    <property type="protein sequence ID" value="GAK54793.1"/>
    <property type="molecule type" value="Genomic_DNA"/>
</dbReference>
<dbReference type="HOGENOM" id="CLU_111027_0_0_0"/>
<reference evidence="1" key="1">
    <citation type="journal article" date="2015" name="PeerJ">
        <title>First genomic representation of candidate bacterial phylum KSB3 points to enhanced environmental sensing as a trigger of wastewater bulking.</title>
        <authorList>
            <person name="Sekiguchi Y."/>
            <person name="Ohashi A."/>
            <person name="Parks D.H."/>
            <person name="Yamauchi T."/>
            <person name="Tyson G.W."/>
            <person name="Hugenholtz P."/>
        </authorList>
    </citation>
    <scope>NUCLEOTIDE SEQUENCE [LARGE SCALE GENOMIC DNA]</scope>
</reference>
<dbReference type="Proteomes" id="UP000030661">
    <property type="component" value="Unassembled WGS sequence"/>
</dbReference>
<name>A0A0S6W9C8_VECG1</name>
<sequence>MKNIVMSVVLIMLLFWTGVAHTMTVYFKDGTQLEVDQVTRIGSSVCLMVDISRIDTTRTPIEALPGTTPTKPGTLSIVNTNFTPSEDNSEIIATGDVVNNTASAVQNIRITVTLQDKNDRTLLTIHGYTRPEKLEPGQTGTYRIQVRKPEGFWKASVAVKAETIPQP</sequence>
<evidence type="ECO:0000313" key="2">
    <source>
        <dbReference type="Proteomes" id="UP000030661"/>
    </source>
</evidence>